<dbReference type="EMBL" id="NOWF01000001">
    <property type="protein sequence ID" value="OYD09800.1"/>
    <property type="molecule type" value="Genomic_DNA"/>
</dbReference>
<dbReference type="SUPFAM" id="SSF46785">
    <property type="entry name" value="Winged helix' DNA-binding domain"/>
    <property type="match status" value="1"/>
</dbReference>
<dbReference type="InterPro" id="IPR008920">
    <property type="entry name" value="TF_FadR/GntR_C"/>
</dbReference>
<dbReference type="PANTHER" id="PTHR43537">
    <property type="entry name" value="TRANSCRIPTIONAL REGULATOR, GNTR FAMILY"/>
    <property type="match status" value="1"/>
</dbReference>
<dbReference type="OrthoDB" id="9781630at2"/>
<dbReference type="InterPro" id="IPR036388">
    <property type="entry name" value="WH-like_DNA-bd_sf"/>
</dbReference>
<evidence type="ECO:0000256" key="2">
    <source>
        <dbReference type="ARBA" id="ARBA00023125"/>
    </source>
</evidence>
<comment type="caution">
    <text evidence="5">The sequence shown here is derived from an EMBL/GenBank/DDBJ whole genome shotgun (WGS) entry which is preliminary data.</text>
</comment>
<dbReference type="Gene3D" id="1.10.10.10">
    <property type="entry name" value="Winged helix-like DNA-binding domain superfamily/Winged helix DNA-binding domain"/>
    <property type="match status" value="1"/>
</dbReference>
<dbReference type="InterPro" id="IPR011711">
    <property type="entry name" value="GntR_C"/>
</dbReference>
<proteinExistence type="predicted"/>
<evidence type="ECO:0000256" key="1">
    <source>
        <dbReference type="ARBA" id="ARBA00023015"/>
    </source>
</evidence>
<dbReference type="SMART" id="SM00345">
    <property type="entry name" value="HTH_GNTR"/>
    <property type="match status" value="1"/>
</dbReference>
<gene>
    <name evidence="5" type="ORF">CHM34_02065</name>
</gene>
<dbReference type="AlphaFoldDB" id="A0A235BBY4"/>
<evidence type="ECO:0000313" key="6">
    <source>
        <dbReference type="Proteomes" id="UP000215459"/>
    </source>
</evidence>
<keyword evidence="3" id="KW-0804">Transcription</keyword>
<dbReference type="PROSITE" id="PS50949">
    <property type="entry name" value="HTH_GNTR"/>
    <property type="match status" value="1"/>
</dbReference>
<keyword evidence="2" id="KW-0238">DNA-binding</keyword>
<dbReference type="InterPro" id="IPR036390">
    <property type="entry name" value="WH_DNA-bd_sf"/>
</dbReference>
<dbReference type="Pfam" id="PF00392">
    <property type="entry name" value="GntR"/>
    <property type="match status" value="1"/>
</dbReference>
<dbReference type="InterPro" id="IPR000524">
    <property type="entry name" value="Tscrpt_reg_HTH_GntR"/>
</dbReference>
<keyword evidence="6" id="KW-1185">Reference proteome</keyword>
<evidence type="ECO:0000259" key="4">
    <source>
        <dbReference type="PROSITE" id="PS50949"/>
    </source>
</evidence>
<dbReference type="Pfam" id="PF07729">
    <property type="entry name" value="FCD"/>
    <property type="match status" value="1"/>
</dbReference>
<dbReference type="SMART" id="SM00895">
    <property type="entry name" value="FCD"/>
    <property type="match status" value="1"/>
</dbReference>
<sequence length="226" mass="25803">MPIPGQSPKLDRASVKSRVLSQLQQWIADGTLEPGEKIADTEVARAMGVSRTPIREALQILEIQGFIEMRPGKETRVTSLNPEDVYQLYPPLAALESMAAEIAADRIQDSQIEQLSELNQKFSRAIEQKDRETALAIDEDFHGLILEAADNTYILDFSSLLQLHIRRLKYVFFEQPLIPLRTSVEEHDALIEAFREGDRKKAEAVMRNNWLRPMDKVAEEIHRRLS</sequence>
<dbReference type="GO" id="GO:0003677">
    <property type="term" value="F:DNA binding"/>
    <property type="evidence" value="ECO:0007669"/>
    <property type="project" value="UniProtKB-KW"/>
</dbReference>
<dbReference type="SUPFAM" id="SSF48008">
    <property type="entry name" value="GntR ligand-binding domain-like"/>
    <property type="match status" value="1"/>
</dbReference>
<reference evidence="5 6" key="1">
    <citation type="submission" date="2017-07" db="EMBL/GenBank/DDBJ databases">
        <title>The genome sequence of Paludifilum halophilum highlights mechanisms for microbial adaptation to high salt environemnts.</title>
        <authorList>
            <person name="Belbahri L."/>
        </authorList>
    </citation>
    <scope>NUCLEOTIDE SEQUENCE [LARGE SCALE GENOMIC DNA]</scope>
    <source>
        <strain evidence="5 6">DSM 102817</strain>
    </source>
</reference>
<dbReference type="Gene3D" id="1.20.120.530">
    <property type="entry name" value="GntR ligand-binding domain-like"/>
    <property type="match status" value="1"/>
</dbReference>
<evidence type="ECO:0000256" key="3">
    <source>
        <dbReference type="ARBA" id="ARBA00023163"/>
    </source>
</evidence>
<name>A0A235BBY4_9BACL</name>
<evidence type="ECO:0000313" key="5">
    <source>
        <dbReference type="EMBL" id="OYD09800.1"/>
    </source>
</evidence>
<dbReference type="PANTHER" id="PTHR43537:SF24">
    <property type="entry name" value="GLUCONATE OPERON TRANSCRIPTIONAL REPRESSOR"/>
    <property type="match status" value="1"/>
</dbReference>
<protein>
    <submittedName>
        <fullName evidence="5">GntR family transcriptional regulator</fullName>
    </submittedName>
</protein>
<dbReference type="PRINTS" id="PR00035">
    <property type="entry name" value="HTHGNTR"/>
</dbReference>
<accession>A0A235BBY4</accession>
<feature type="domain" description="HTH gntR-type" evidence="4">
    <location>
        <begin position="13"/>
        <end position="80"/>
    </location>
</feature>
<organism evidence="5 6">
    <name type="scientific">Paludifilum halophilum</name>
    <dbReference type="NCBI Taxonomy" id="1642702"/>
    <lineage>
        <taxon>Bacteria</taxon>
        <taxon>Bacillati</taxon>
        <taxon>Bacillota</taxon>
        <taxon>Bacilli</taxon>
        <taxon>Bacillales</taxon>
        <taxon>Thermoactinomycetaceae</taxon>
        <taxon>Paludifilum</taxon>
    </lineage>
</organism>
<dbReference type="CDD" id="cd07377">
    <property type="entry name" value="WHTH_GntR"/>
    <property type="match status" value="1"/>
</dbReference>
<dbReference type="Proteomes" id="UP000215459">
    <property type="component" value="Unassembled WGS sequence"/>
</dbReference>
<keyword evidence="1" id="KW-0805">Transcription regulation</keyword>
<dbReference type="GO" id="GO:0003700">
    <property type="term" value="F:DNA-binding transcription factor activity"/>
    <property type="evidence" value="ECO:0007669"/>
    <property type="project" value="InterPro"/>
</dbReference>
<dbReference type="RefSeq" id="WP_094262902.1">
    <property type="nucleotide sequence ID" value="NZ_NOWF01000001.1"/>
</dbReference>